<protein>
    <submittedName>
        <fullName evidence="10">Diflavin flavoprotein A 3</fullName>
        <ecNumber evidence="10">1.-.-.-</ecNumber>
    </submittedName>
</protein>
<dbReference type="InterPro" id="IPR051285">
    <property type="entry name" value="NADH_oxidoreductase_modular"/>
</dbReference>
<dbReference type="InterPro" id="IPR008254">
    <property type="entry name" value="Flavodoxin/NO_synth"/>
</dbReference>
<dbReference type="Proteomes" id="UP000032946">
    <property type="component" value="Chromosome"/>
</dbReference>
<dbReference type="InterPro" id="IPR029039">
    <property type="entry name" value="Flavoprotein-like_sf"/>
</dbReference>
<dbReference type="SMART" id="SM00903">
    <property type="entry name" value="Flavin_Reduct"/>
    <property type="match status" value="1"/>
</dbReference>
<evidence type="ECO:0000313" key="10">
    <source>
        <dbReference type="EMBL" id="CDM96158.1"/>
    </source>
</evidence>
<feature type="domain" description="Flavodoxin-like" evidence="9">
    <location>
        <begin position="266"/>
        <end position="407"/>
    </location>
</feature>
<evidence type="ECO:0000256" key="3">
    <source>
        <dbReference type="ARBA" id="ARBA00007121"/>
    </source>
</evidence>
<evidence type="ECO:0000313" key="11">
    <source>
        <dbReference type="Proteomes" id="UP000032946"/>
    </source>
</evidence>
<sequence length="579" mass="63891">MVALTDRVKAGRLTVEVAEVTTDTTTIRSLDWDRDRFDIEFGLQNGTTYNSFIIRGDQTALVDTSHAKFRQLYLDTLQGLIDPAAIDYLIISHTEPDHSGLVADILQLAPQITVVGAKVAIQFLENLVHQPFKSQQVKNGDTLDLGNGHVLEFVSAPNLHWPDTIFTYDRQTETLFTCDAFGMHYCSDLTYDSNLADIEADYRFYYECLMAPNARSVLSAIKRMKQLGNITTIATGHGPLLRHNVQELTDRYQKWSQEQSKAETTAAVFYYSDFGYSDRLSQAIAHGITRTGVAVEMMDLRSADNQEIRELASMATGLVIGMPPVSGQDAELAQEAEEAISTILASTNKKQTFGLYESGSGNDLSVYPLEVKFKAAGLKPAFPSIRITETPTENTYKLCDEAGTDMGQLLSRDKAIKQMKSLDSDVDKALGRISGGLYIITATKGEVSSAMLASWVSQASFEPLGLTIAVAKDRAIEALMQVGDTFVLNVLEENNYQALMKHFLKRFPPGADRFEGVKTQAANNGSPILNDALAYLECQVASRMELTDHWIVYATIDGGRVSNPDALPAVHHRKVGNHY</sequence>
<proteinExistence type="inferred from homology"/>
<gene>
    <name evidence="10" type="primary">dfa</name>
    <name evidence="10" type="ORF">ARTHRO_40564</name>
</gene>
<dbReference type="InterPro" id="IPR001279">
    <property type="entry name" value="Metallo-B-lactamas"/>
</dbReference>
<dbReference type="SMART" id="SM00849">
    <property type="entry name" value="Lactamase_B"/>
    <property type="match status" value="1"/>
</dbReference>
<evidence type="ECO:0000259" key="9">
    <source>
        <dbReference type="PROSITE" id="PS50902"/>
    </source>
</evidence>
<name>A0A9P1KHZ6_9CYAN</name>
<keyword evidence="7" id="KW-0408">Iron</keyword>
<dbReference type="PANTHER" id="PTHR32145:SF11">
    <property type="entry name" value="DIFLAVIN FLAVOPROTEIN A 2-RELATED"/>
    <property type="match status" value="1"/>
</dbReference>
<dbReference type="GO" id="GO:0016646">
    <property type="term" value="F:oxidoreductase activity, acting on the CH-NH group of donors, NAD or NADP as acceptor"/>
    <property type="evidence" value="ECO:0007669"/>
    <property type="project" value="UniProtKB-ARBA"/>
</dbReference>
<dbReference type="AlphaFoldDB" id="A0A9P1KHZ6"/>
<evidence type="ECO:0000256" key="4">
    <source>
        <dbReference type="ARBA" id="ARBA00022448"/>
    </source>
</evidence>
<evidence type="ECO:0000256" key="5">
    <source>
        <dbReference type="ARBA" id="ARBA00022723"/>
    </source>
</evidence>
<dbReference type="CDD" id="cd07709">
    <property type="entry name" value="flavodiiron_proteins_MBL-fold"/>
    <property type="match status" value="1"/>
</dbReference>
<dbReference type="Pfam" id="PF19583">
    <property type="entry name" value="ODP"/>
    <property type="match status" value="1"/>
</dbReference>
<dbReference type="Gene3D" id="3.40.50.360">
    <property type="match status" value="1"/>
</dbReference>
<dbReference type="Gene3D" id="2.30.110.10">
    <property type="entry name" value="Electron Transport, Fmn-binding Protein, Chain A"/>
    <property type="match status" value="1"/>
</dbReference>
<keyword evidence="11" id="KW-1185">Reference proteome</keyword>
<dbReference type="InterPro" id="IPR036866">
    <property type="entry name" value="RibonucZ/Hydroxyglut_hydro"/>
</dbReference>
<organism evidence="10 11">
    <name type="scientific">Limnospira indica PCC 8005</name>
    <dbReference type="NCBI Taxonomy" id="376219"/>
    <lineage>
        <taxon>Bacteria</taxon>
        <taxon>Bacillati</taxon>
        <taxon>Cyanobacteriota</taxon>
        <taxon>Cyanophyceae</taxon>
        <taxon>Oscillatoriophycideae</taxon>
        <taxon>Oscillatoriales</taxon>
        <taxon>Sirenicapillariaceae</taxon>
        <taxon>Limnospira</taxon>
    </lineage>
</organism>
<dbReference type="Pfam" id="PF01613">
    <property type="entry name" value="Flavin_Reduct"/>
    <property type="match status" value="1"/>
</dbReference>
<dbReference type="GO" id="GO:0010181">
    <property type="term" value="F:FMN binding"/>
    <property type="evidence" value="ECO:0007669"/>
    <property type="project" value="InterPro"/>
</dbReference>
<comment type="cofactor">
    <cofactor evidence="1">
        <name>Fe cation</name>
        <dbReference type="ChEBI" id="CHEBI:24875"/>
    </cofactor>
</comment>
<reference evidence="10 11" key="1">
    <citation type="submission" date="2014-02" db="EMBL/GenBank/DDBJ databases">
        <authorList>
            <person name="Genoscope - CEA"/>
        </authorList>
    </citation>
    <scope>NUCLEOTIDE SEQUENCE [LARGE SCALE GENOMIC DNA]</scope>
    <source>
        <strain evidence="10 11">PCC 8005</strain>
    </source>
</reference>
<dbReference type="InterPro" id="IPR002563">
    <property type="entry name" value="Flavin_Rdtase-like_dom"/>
</dbReference>
<evidence type="ECO:0000256" key="2">
    <source>
        <dbReference type="ARBA" id="ARBA00006098"/>
    </source>
</evidence>
<dbReference type="Gene3D" id="3.60.15.10">
    <property type="entry name" value="Ribonuclease Z/Hydroxyacylglutathione hydrolase-like"/>
    <property type="match status" value="1"/>
</dbReference>
<dbReference type="InterPro" id="IPR045761">
    <property type="entry name" value="ODP_dom"/>
</dbReference>
<evidence type="ECO:0000256" key="6">
    <source>
        <dbReference type="ARBA" id="ARBA00022982"/>
    </source>
</evidence>
<dbReference type="SUPFAM" id="SSF56281">
    <property type="entry name" value="Metallo-hydrolase/oxidoreductase"/>
    <property type="match status" value="1"/>
</dbReference>
<comment type="similarity">
    <text evidence="3">In the N-terminal section; belongs to the zinc metallo-hydrolase group 3 family.</text>
</comment>
<comment type="function">
    <text evidence="8">Mediates electron transfer from NADH to oxygen, reducing it to water. This modular protein has 3 redox cofactors, in other organisms the same activity requires 2 or 3 proteins.</text>
</comment>
<dbReference type="PROSITE" id="PS50902">
    <property type="entry name" value="FLAVODOXIN_LIKE"/>
    <property type="match status" value="1"/>
</dbReference>
<keyword evidence="4" id="KW-0813">Transport</keyword>
<comment type="similarity">
    <text evidence="2">In the C-terminal section; belongs to the flavodoxin reductase family.</text>
</comment>
<dbReference type="GO" id="GO:0046872">
    <property type="term" value="F:metal ion binding"/>
    <property type="evidence" value="ECO:0007669"/>
    <property type="project" value="UniProtKB-KW"/>
</dbReference>
<dbReference type="Pfam" id="PF00258">
    <property type="entry name" value="Flavodoxin_1"/>
    <property type="match status" value="1"/>
</dbReference>
<dbReference type="SUPFAM" id="SSF52218">
    <property type="entry name" value="Flavoproteins"/>
    <property type="match status" value="1"/>
</dbReference>
<keyword evidence="10" id="KW-0560">Oxidoreductase</keyword>
<dbReference type="SUPFAM" id="SSF50475">
    <property type="entry name" value="FMN-binding split barrel"/>
    <property type="match status" value="1"/>
</dbReference>
<evidence type="ECO:0000256" key="7">
    <source>
        <dbReference type="ARBA" id="ARBA00023004"/>
    </source>
</evidence>
<dbReference type="RefSeq" id="WP_008049709.1">
    <property type="nucleotide sequence ID" value="NZ_FO818640.1"/>
</dbReference>
<dbReference type="EC" id="1.-.-.-" evidence="10"/>
<dbReference type="EMBL" id="FO818640">
    <property type="protein sequence ID" value="CDM96158.1"/>
    <property type="molecule type" value="Genomic_DNA"/>
</dbReference>
<accession>A0A9P1KHZ6</accession>
<dbReference type="InterPro" id="IPR012349">
    <property type="entry name" value="Split_barrel_FMN-bd"/>
</dbReference>
<keyword evidence="5" id="KW-0479">Metal-binding</keyword>
<dbReference type="PANTHER" id="PTHR32145">
    <property type="entry name" value="DIFLAVIN FLAVOPROTEIN A 2-RELATED"/>
    <property type="match status" value="1"/>
</dbReference>
<evidence type="ECO:0000256" key="8">
    <source>
        <dbReference type="ARBA" id="ARBA00025633"/>
    </source>
</evidence>
<keyword evidence="6" id="KW-0249">Electron transport</keyword>
<evidence type="ECO:0000256" key="1">
    <source>
        <dbReference type="ARBA" id="ARBA00001962"/>
    </source>
</evidence>